<accession>A0A1M6SX39</accession>
<evidence type="ECO:0000256" key="1">
    <source>
        <dbReference type="SAM" id="MobiDB-lite"/>
    </source>
</evidence>
<organism evidence="2 3">
    <name type="scientific">Marinobacter antarcticus</name>
    <dbReference type="NCBI Taxonomy" id="564117"/>
    <lineage>
        <taxon>Bacteria</taxon>
        <taxon>Pseudomonadati</taxon>
        <taxon>Pseudomonadota</taxon>
        <taxon>Gammaproteobacteria</taxon>
        <taxon>Pseudomonadales</taxon>
        <taxon>Marinobacteraceae</taxon>
        <taxon>Marinobacter</taxon>
    </lineage>
</organism>
<dbReference type="RefSeq" id="WP_072797510.1">
    <property type="nucleotide sequence ID" value="NZ_FRAQ01000001.1"/>
</dbReference>
<evidence type="ECO:0000313" key="3">
    <source>
        <dbReference type="Proteomes" id="UP000184497"/>
    </source>
</evidence>
<proteinExistence type="predicted"/>
<name>A0A1M6SX39_9GAMM</name>
<dbReference type="OrthoDB" id="7074710at2"/>
<feature type="compositionally biased region" description="Basic and acidic residues" evidence="1">
    <location>
        <begin position="7"/>
        <end position="35"/>
    </location>
</feature>
<reference evidence="3" key="1">
    <citation type="submission" date="2016-11" db="EMBL/GenBank/DDBJ databases">
        <authorList>
            <person name="Varghese N."/>
            <person name="Submissions S."/>
        </authorList>
    </citation>
    <scope>NUCLEOTIDE SEQUENCE [LARGE SCALE GENOMIC DNA]</scope>
    <source>
        <strain evidence="3">CGMCC 1.10835</strain>
    </source>
</reference>
<dbReference type="STRING" id="564117.SAMN05216369_2303"/>
<protein>
    <submittedName>
        <fullName evidence="2">Uncharacterized protein</fullName>
    </submittedName>
</protein>
<gene>
    <name evidence="2" type="ORF">SAMN05216369_2303</name>
</gene>
<evidence type="ECO:0000313" key="2">
    <source>
        <dbReference type="EMBL" id="SHK49263.1"/>
    </source>
</evidence>
<feature type="region of interest" description="Disordered" evidence="1">
    <location>
        <begin position="1"/>
        <end position="38"/>
    </location>
</feature>
<keyword evidence="3" id="KW-1185">Reference proteome</keyword>
<dbReference type="EMBL" id="FRAQ01000001">
    <property type="protein sequence ID" value="SHK49263.1"/>
    <property type="molecule type" value="Genomic_DNA"/>
</dbReference>
<sequence>MPIRTDLQIKDGAIHVRDNEQTGPDARRKLPKLEGTDLLSSGEFGKTWQREAGEHSNDAALNALSESQKAISKTFKSYSEIRERQNPEQTQASHLSSMAGDFDKALNGLAKRFDRANDAAKARLASLETEFRDSVKWREQDSSELRAVLRGMAPADRQEIVGNAIESGDGQVLAAVLGAHPTLSGMNSDQQASTRSRAMHKHRPDLRKLELSLQKASERTRQSYLDLLEKSDAITAGDLRREFQKAAFEAAEARKKAAENY</sequence>
<dbReference type="Proteomes" id="UP000184497">
    <property type="component" value="Unassembled WGS sequence"/>
</dbReference>
<dbReference type="AlphaFoldDB" id="A0A1M6SX39"/>